<dbReference type="Gene3D" id="1.10.10.10">
    <property type="entry name" value="Winged helix-like DNA-binding domain superfamily/Winged helix DNA-binding domain"/>
    <property type="match status" value="1"/>
</dbReference>
<dbReference type="Pfam" id="PF21981">
    <property type="entry name" value="RecX_HTH3"/>
    <property type="match status" value="1"/>
</dbReference>
<accession>A0ABN2WUU7</accession>
<evidence type="ECO:0000259" key="9">
    <source>
        <dbReference type="Pfam" id="PF21982"/>
    </source>
</evidence>
<evidence type="ECO:0000313" key="11">
    <source>
        <dbReference type="Proteomes" id="UP001501161"/>
    </source>
</evidence>
<proteinExistence type="inferred from homology"/>
<feature type="domain" description="RecX second three-helical" evidence="7">
    <location>
        <begin position="114"/>
        <end position="155"/>
    </location>
</feature>
<comment type="function">
    <text evidence="5">Modulates RecA activity.</text>
</comment>
<dbReference type="Proteomes" id="UP001501161">
    <property type="component" value="Unassembled WGS sequence"/>
</dbReference>
<dbReference type="EMBL" id="BAAAMQ010000008">
    <property type="protein sequence ID" value="GAA2099216.1"/>
    <property type="molecule type" value="Genomic_DNA"/>
</dbReference>
<feature type="domain" description="RecX first three-helical" evidence="9">
    <location>
        <begin position="68"/>
        <end position="106"/>
    </location>
</feature>
<protein>
    <recommendedName>
        <fullName evidence="3 5">Regulatory protein RecX</fullName>
    </recommendedName>
</protein>
<evidence type="ECO:0000259" key="7">
    <source>
        <dbReference type="Pfam" id="PF02631"/>
    </source>
</evidence>
<sequence>MRAWVGETPPTPSPATEPAERSASPGGRSRTKGRGRRRTRTRAEAEEARAATAAARAAEVEADPEGVARAVLLDALTGQARTRRELADKLAKREVPDDVATELLDRFTDVGLIDDAAFASAWVESRHRSRGLAPRALAQELRRKGVDDEEAKAALEQIDEDDQRAAARALVDRKMRSVRGLEPQVATRRLAGMLARKGYGAGLAFSVVREALAEDDEVDVSDLVDQPED</sequence>
<keyword evidence="11" id="KW-1185">Reference proteome</keyword>
<gene>
    <name evidence="5" type="primary">recX</name>
    <name evidence="10" type="ORF">GCM10009726_08650</name>
</gene>
<comment type="subcellular location">
    <subcellularLocation>
        <location evidence="1 5">Cytoplasm</location>
    </subcellularLocation>
</comment>
<feature type="compositionally biased region" description="Basic residues" evidence="6">
    <location>
        <begin position="29"/>
        <end position="40"/>
    </location>
</feature>
<dbReference type="InterPro" id="IPR053924">
    <property type="entry name" value="RecX_HTH_2nd"/>
</dbReference>
<dbReference type="Pfam" id="PF21982">
    <property type="entry name" value="RecX_HTH1"/>
    <property type="match status" value="1"/>
</dbReference>
<comment type="caution">
    <text evidence="10">The sequence shown here is derived from an EMBL/GenBank/DDBJ whole genome shotgun (WGS) entry which is preliminary data.</text>
</comment>
<dbReference type="InterPro" id="IPR053926">
    <property type="entry name" value="RecX_HTH_1st"/>
</dbReference>
<dbReference type="InterPro" id="IPR003783">
    <property type="entry name" value="Regulatory_RecX"/>
</dbReference>
<reference evidence="10 11" key="1">
    <citation type="journal article" date="2019" name="Int. J. Syst. Evol. Microbiol.">
        <title>The Global Catalogue of Microorganisms (GCM) 10K type strain sequencing project: providing services to taxonomists for standard genome sequencing and annotation.</title>
        <authorList>
            <consortium name="The Broad Institute Genomics Platform"/>
            <consortium name="The Broad Institute Genome Sequencing Center for Infectious Disease"/>
            <person name="Wu L."/>
            <person name="Ma J."/>
        </authorList>
    </citation>
    <scope>NUCLEOTIDE SEQUENCE [LARGE SCALE GENOMIC DNA]</scope>
    <source>
        <strain evidence="10 11">JCM 13813</strain>
    </source>
</reference>
<dbReference type="Pfam" id="PF02631">
    <property type="entry name" value="RecX_HTH2"/>
    <property type="match status" value="1"/>
</dbReference>
<comment type="similarity">
    <text evidence="2 5">Belongs to the RecX family.</text>
</comment>
<evidence type="ECO:0000256" key="3">
    <source>
        <dbReference type="ARBA" id="ARBA00018111"/>
    </source>
</evidence>
<evidence type="ECO:0000256" key="6">
    <source>
        <dbReference type="SAM" id="MobiDB-lite"/>
    </source>
</evidence>
<keyword evidence="4 5" id="KW-0963">Cytoplasm</keyword>
<evidence type="ECO:0000256" key="2">
    <source>
        <dbReference type="ARBA" id="ARBA00009695"/>
    </source>
</evidence>
<dbReference type="PANTHER" id="PTHR33602:SF1">
    <property type="entry name" value="REGULATORY PROTEIN RECX FAMILY PROTEIN"/>
    <property type="match status" value="1"/>
</dbReference>
<evidence type="ECO:0000256" key="5">
    <source>
        <dbReference type="HAMAP-Rule" id="MF_01114"/>
    </source>
</evidence>
<evidence type="ECO:0000256" key="1">
    <source>
        <dbReference type="ARBA" id="ARBA00004496"/>
    </source>
</evidence>
<evidence type="ECO:0000313" key="10">
    <source>
        <dbReference type="EMBL" id="GAA2099216.1"/>
    </source>
</evidence>
<name>A0ABN2WUU7_9ACTN</name>
<dbReference type="PANTHER" id="PTHR33602">
    <property type="entry name" value="REGULATORY PROTEIN RECX FAMILY PROTEIN"/>
    <property type="match status" value="1"/>
</dbReference>
<feature type="domain" description="RecX third three-helical" evidence="8">
    <location>
        <begin position="162"/>
        <end position="207"/>
    </location>
</feature>
<dbReference type="HAMAP" id="MF_01114">
    <property type="entry name" value="RecX"/>
    <property type="match status" value="1"/>
</dbReference>
<dbReference type="InterPro" id="IPR036388">
    <property type="entry name" value="WH-like_DNA-bd_sf"/>
</dbReference>
<feature type="region of interest" description="Disordered" evidence="6">
    <location>
        <begin position="1"/>
        <end position="50"/>
    </location>
</feature>
<evidence type="ECO:0000259" key="8">
    <source>
        <dbReference type="Pfam" id="PF21981"/>
    </source>
</evidence>
<dbReference type="InterPro" id="IPR053925">
    <property type="entry name" value="RecX_HTH_3rd"/>
</dbReference>
<evidence type="ECO:0000256" key="4">
    <source>
        <dbReference type="ARBA" id="ARBA00022490"/>
    </source>
</evidence>
<organism evidence="10 11">
    <name type="scientific">Nocardioides furvisabuli</name>
    <dbReference type="NCBI Taxonomy" id="375542"/>
    <lineage>
        <taxon>Bacteria</taxon>
        <taxon>Bacillati</taxon>
        <taxon>Actinomycetota</taxon>
        <taxon>Actinomycetes</taxon>
        <taxon>Propionibacteriales</taxon>
        <taxon>Nocardioidaceae</taxon>
        <taxon>Nocardioides</taxon>
    </lineage>
</organism>